<sequence>MQSQKITLTMESMSALQAHQLRQRKPGKAPVADPLGYDDTTLVANIWRSILMSGGHVEPRRWTEIFKRYGTTERFDEVAKLALWLADRYSHRADGLHLSAPLRKLMQRKNTVDASILHRALRSTHPAHPLNQIFPPEQFRAFVSWGVRRAFVLLTPDDPDASQKPPHYWAQGIHLCKLLRERGVYVRTDPVRNELRRQLLHLFGHGRSYRTYNRRSVRHNPYSVLEMIEGANQLWNEAAGKPLLDPKELVSGSSSRIGMWWARRMRLDVLRQVQSALGGGNLPDSLQEGEWEMAMMQETGRNLHDDGQAVGDTSFVETEDLGEEAVEADDLGAEAVEADDLGAEAVETDDLVEQAVETDDLVEQEVETDDFIEQAVQTDDLDEEAVEDDDLGEQAVEDNDLDEEAVEDDDLDEEAAEDNYLGEQAAEVQEATGFDYDILREWPKDQDKAPTSADLWRDMLVDDDASKLPAIDEGRAGNETAGQNQENGSSAAPNANVPRSSRRKK</sequence>
<dbReference type="EMBL" id="BSXG01000071">
    <property type="protein sequence ID" value="GME35229.1"/>
    <property type="molecule type" value="Genomic_DNA"/>
</dbReference>
<proteinExistence type="predicted"/>
<gene>
    <name evidence="1" type="primary">g1006</name>
    <name evidence="1" type="ORF">NpPPO83_00001006</name>
</gene>
<accession>A0ACB5SCU1</accession>
<keyword evidence="2" id="KW-1185">Reference proteome</keyword>
<evidence type="ECO:0000313" key="1">
    <source>
        <dbReference type="EMBL" id="GME35229.1"/>
    </source>
</evidence>
<reference evidence="1" key="1">
    <citation type="submission" date="2024-09" db="EMBL/GenBank/DDBJ databases">
        <title>Draft Genome Sequences of Neofusicoccum parvum.</title>
        <authorList>
            <person name="Ashida A."/>
            <person name="Camagna M."/>
            <person name="Tanaka A."/>
            <person name="Takemoto D."/>
        </authorList>
    </citation>
    <scope>NUCLEOTIDE SEQUENCE</scope>
    <source>
        <strain evidence="1">PPO83</strain>
    </source>
</reference>
<name>A0ACB5SCU1_9PEZI</name>
<organism evidence="1 2">
    <name type="scientific">Neofusicoccum parvum</name>
    <dbReference type="NCBI Taxonomy" id="310453"/>
    <lineage>
        <taxon>Eukaryota</taxon>
        <taxon>Fungi</taxon>
        <taxon>Dikarya</taxon>
        <taxon>Ascomycota</taxon>
        <taxon>Pezizomycotina</taxon>
        <taxon>Dothideomycetes</taxon>
        <taxon>Dothideomycetes incertae sedis</taxon>
        <taxon>Botryosphaeriales</taxon>
        <taxon>Botryosphaeriaceae</taxon>
        <taxon>Neofusicoccum</taxon>
    </lineage>
</organism>
<dbReference type="Proteomes" id="UP001165186">
    <property type="component" value="Unassembled WGS sequence"/>
</dbReference>
<evidence type="ECO:0000313" key="2">
    <source>
        <dbReference type="Proteomes" id="UP001165186"/>
    </source>
</evidence>
<protein>
    <submittedName>
        <fullName evidence="1">Uncharacterized protein</fullName>
    </submittedName>
</protein>
<comment type="caution">
    <text evidence="1">The sequence shown here is derived from an EMBL/GenBank/DDBJ whole genome shotgun (WGS) entry which is preliminary data.</text>
</comment>